<keyword evidence="8 14" id="KW-0067">ATP-binding</keyword>
<keyword evidence="6" id="KW-0498">Mitosis</keyword>
<dbReference type="InterPro" id="IPR036961">
    <property type="entry name" value="Kinesin_motor_dom_sf"/>
</dbReference>
<evidence type="ECO:0000256" key="4">
    <source>
        <dbReference type="ARBA" id="ARBA00022701"/>
    </source>
</evidence>
<evidence type="ECO:0000256" key="13">
    <source>
        <dbReference type="ARBA" id="ARBA00061030"/>
    </source>
</evidence>
<evidence type="ECO:0000256" key="16">
    <source>
        <dbReference type="SAM" id="MobiDB-lite"/>
    </source>
</evidence>
<dbReference type="PROSITE" id="PS00411">
    <property type="entry name" value="KINESIN_MOTOR_1"/>
    <property type="match status" value="1"/>
</dbReference>
<dbReference type="CDD" id="cd01367">
    <property type="entry name" value="KISc_KIF2_like"/>
    <property type="match status" value="1"/>
</dbReference>
<feature type="compositionally biased region" description="Acidic residues" evidence="16">
    <location>
        <begin position="92"/>
        <end position="123"/>
    </location>
</feature>
<feature type="binding site" evidence="14">
    <location>
        <begin position="392"/>
        <end position="399"/>
    </location>
    <ligand>
        <name>ATP</name>
        <dbReference type="ChEBI" id="CHEBI:30616"/>
    </ligand>
</feature>
<evidence type="ECO:0000256" key="15">
    <source>
        <dbReference type="RuleBase" id="RU000394"/>
    </source>
</evidence>
<dbReference type="GO" id="GO:0007018">
    <property type="term" value="P:microtubule-based movement"/>
    <property type="evidence" value="ECO:0007669"/>
    <property type="project" value="InterPro"/>
</dbReference>
<comment type="subcellular location">
    <subcellularLocation>
        <location evidence="1">Cytoplasm</location>
        <location evidence="1">Cytoskeleton</location>
        <location evidence="1">Spindle pole</location>
    </subcellularLocation>
</comment>
<keyword evidence="12" id="KW-0131">Cell cycle</keyword>
<accession>A0AAW1CIA9</accession>
<evidence type="ECO:0000256" key="12">
    <source>
        <dbReference type="ARBA" id="ARBA00023306"/>
    </source>
</evidence>
<evidence type="ECO:0000256" key="14">
    <source>
        <dbReference type="PROSITE-ProRule" id="PRU00283"/>
    </source>
</evidence>
<dbReference type="InterPro" id="IPR027417">
    <property type="entry name" value="P-loop_NTPase"/>
</dbReference>
<dbReference type="GO" id="GO:0007019">
    <property type="term" value="P:microtubule depolymerization"/>
    <property type="evidence" value="ECO:0007669"/>
    <property type="project" value="TreeGrafter"/>
</dbReference>
<dbReference type="Gene3D" id="3.40.850.10">
    <property type="entry name" value="Kinesin motor domain"/>
    <property type="match status" value="1"/>
</dbReference>
<keyword evidence="19" id="KW-1185">Reference proteome</keyword>
<feature type="domain" description="Kinesin motor" evidence="17">
    <location>
        <begin position="302"/>
        <end position="634"/>
    </location>
</feature>
<dbReference type="GO" id="GO:0005828">
    <property type="term" value="C:kinetochore microtubule"/>
    <property type="evidence" value="ECO:0007669"/>
    <property type="project" value="UniProtKB-ARBA"/>
</dbReference>
<dbReference type="PROSITE" id="PS50067">
    <property type="entry name" value="KINESIN_MOTOR_2"/>
    <property type="match status" value="1"/>
</dbReference>
<dbReference type="InterPro" id="IPR027640">
    <property type="entry name" value="Kinesin-like_fam"/>
</dbReference>
<dbReference type="GO" id="GO:0005524">
    <property type="term" value="F:ATP binding"/>
    <property type="evidence" value="ECO:0007669"/>
    <property type="project" value="UniProtKB-UniRule"/>
</dbReference>
<evidence type="ECO:0000256" key="3">
    <source>
        <dbReference type="ARBA" id="ARBA00022618"/>
    </source>
</evidence>
<dbReference type="GO" id="GO:0003777">
    <property type="term" value="F:microtubule motor activity"/>
    <property type="evidence" value="ECO:0007669"/>
    <property type="project" value="InterPro"/>
</dbReference>
<dbReference type="EMBL" id="JAPXFL010000015">
    <property type="protein sequence ID" value="KAK9497333.1"/>
    <property type="molecule type" value="Genomic_DNA"/>
</dbReference>
<evidence type="ECO:0000256" key="6">
    <source>
        <dbReference type="ARBA" id="ARBA00022776"/>
    </source>
</evidence>
<protein>
    <recommendedName>
        <fullName evidence="15">Kinesin-like protein</fullName>
    </recommendedName>
</protein>
<evidence type="ECO:0000256" key="1">
    <source>
        <dbReference type="ARBA" id="ARBA00004647"/>
    </source>
</evidence>
<evidence type="ECO:0000256" key="7">
    <source>
        <dbReference type="ARBA" id="ARBA00022829"/>
    </source>
</evidence>
<dbReference type="PANTHER" id="PTHR47971:SF8">
    <property type="entry name" value="KINESIN-LIKE PROTEIN"/>
    <property type="match status" value="1"/>
</dbReference>
<comment type="similarity">
    <text evidence="13">Belongs to the TRAFAC class myosin-kinesin ATPase superfamily. Kinesin family. KIN-13 subfamily.</text>
</comment>
<feature type="compositionally biased region" description="Polar residues" evidence="16">
    <location>
        <begin position="126"/>
        <end position="154"/>
    </location>
</feature>
<dbReference type="PANTHER" id="PTHR47971">
    <property type="entry name" value="KINESIN-RELATED PROTEIN 6"/>
    <property type="match status" value="1"/>
</dbReference>
<sequence length="777" mass="86996">MNDSKSIAIRSGISVQIRRTDGRTHPAIVSNVNTAMKMVTVEWFENGETKGKEVDFGMIYALNANLQSAASDVNNTAIDENRGKMVTASASWDEDEDEEGEDDDDNDDDDDENAEESRDDDLLTADSHNGNVKESTNTSTPSSLSVRSLPNPRTRTARASVPALASKGKISTRIPNSNGLNISQSSSATSRGVENIPPPTAAASHVNISRNVQNLQTAANTTTISDIPVGRKRANVVKEVEKLKKNREERRQKQAEKKEEKEAMMNIDPGNPQWEFLAMIRDYQAALDMRPLKETDPVECHQITVCVRKRPLNKKEIMRKEVDVITVPRKDMIVVHEPKNKVDLTKYLENQQFRFDYAFNETCSNELVYKYTAKPLVKTLFEGGMATCFAYGQTGSGKTHTMGGTFSGKTQDCKKGIYAMVAKDVFKFLHSPQYKSQNFVVSASFFEIYSGKVFDLLADKAKLRVLEDGKQQVQVVGLTEKVANTVEDVLALIQAGNSVRTSGQTSANSNSSRSHAVFQITLRTSGLQKVFGKFSLIDLAGNERGADTSSANRLTRMEGAEINKSLLALKECIRALGRKGAHLPFRASKLTQVLRDSFICENKKTCMIAMISPGMSSCEHSLNTLRYADRVKELATTDLLLQESLNDEQQARNENDDLNQDDLATLRSLNEGEISADLYNFHEAVSQLQQKEEEMFDSLKIWRETTVRLNPREDYLVSLTRDVDYDQDAFATQMDELIQERLRCLQNLQEKVSAFKQQLIAEEEMSRKMTPNTLYRN</sequence>
<feature type="region of interest" description="Disordered" evidence="16">
    <location>
        <begin position="243"/>
        <end position="262"/>
    </location>
</feature>
<dbReference type="PRINTS" id="PR00380">
    <property type="entry name" value="KINESINHEAVY"/>
</dbReference>
<comment type="caution">
    <text evidence="18">The sequence shown here is derived from an EMBL/GenBank/DDBJ whole genome shotgun (WGS) entry which is preliminary data.</text>
</comment>
<dbReference type="Proteomes" id="UP001461498">
    <property type="component" value="Unassembled WGS sequence"/>
</dbReference>
<keyword evidence="5 14" id="KW-0547">Nucleotide-binding</keyword>
<dbReference type="AlphaFoldDB" id="A0AAW1CIA9"/>
<name>A0AAW1CIA9_9HEMI</name>
<organism evidence="18 19">
    <name type="scientific">Rhynocoris fuscipes</name>
    <dbReference type="NCBI Taxonomy" id="488301"/>
    <lineage>
        <taxon>Eukaryota</taxon>
        <taxon>Metazoa</taxon>
        <taxon>Ecdysozoa</taxon>
        <taxon>Arthropoda</taxon>
        <taxon>Hexapoda</taxon>
        <taxon>Insecta</taxon>
        <taxon>Pterygota</taxon>
        <taxon>Neoptera</taxon>
        <taxon>Paraneoptera</taxon>
        <taxon>Hemiptera</taxon>
        <taxon>Heteroptera</taxon>
        <taxon>Panheteroptera</taxon>
        <taxon>Cimicomorpha</taxon>
        <taxon>Reduviidae</taxon>
        <taxon>Harpactorinae</taxon>
        <taxon>Harpactorini</taxon>
        <taxon>Rhynocoris</taxon>
    </lineage>
</organism>
<dbReference type="GO" id="GO:0051301">
    <property type="term" value="P:cell division"/>
    <property type="evidence" value="ECO:0007669"/>
    <property type="project" value="UniProtKB-KW"/>
</dbReference>
<dbReference type="Pfam" id="PF00225">
    <property type="entry name" value="Kinesin"/>
    <property type="match status" value="1"/>
</dbReference>
<keyword evidence="3" id="KW-0132">Cell division</keyword>
<evidence type="ECO:0000256" key="10">
    <source>
        <dbReference type="ARBA" id="ARBA00023175"/>
    </source>
</evidence>
<dbReference type="InterPro" id="IPR054473">
    <property type="entry name" value="KIF2A-like_N"/>
</dbReference>
<keyword evidence="2" id="KW-0963">Cytoplasm</keyword>
<evidence type="ECO:0000256" key="2">
    <source>
        <dbReference type="ARBA" id="ARBA00022490"/>
    </source>
</evidence>
<dbReference type="SMART" id="SM00129">
    <property type="entry name" value="KISc"/>
    <property type="match status" value="1"/>
</dbReference>
<evidence type="ECO:0000256" key="11">
    <source>
        <dbReference type="ARBA" id="ARBA00023212"/>
    </source>
</evidence>
<feature type="compositionally biased region" description="Polar residues" evidence="16">
    <location>
        <begin position="173"/>
        <end position="192"/>
    </location>
</feature>
<dbReference type="FunFam" id="3.40.850.10:FF:000012">
    <property type="entry name" value="Kinesin-like protein"/>
    <property type="match status" value="1"/>
</dbReference>
<dbReference type="InterPro" id="IPR019821">
    <property type="entry name" value="Kinesin_motor_CS"/>
</dbReference>
<evidence type="ECO:0000256" key="8">
    <source>
        <dbReference type="ARBA" id="ARBA00022840"/>
    </source>
</evidence>
<keyword evidence="10 14" id="KW-0505">Motor protein</keyword>
<evidence type="ECO:0000313" key="19">
    <source>
        <dbReference type="Proteomes" id="UP001461498"/>
    </source>
</evidence>
<evidence type="ECO:0000259" key="17">
    <source>
        <dbReference type="PROSITE" id="PS50067"/>
    </source>
</evidence>
<evidence type="ECO:0000256" key="9">
    <source>
        <dbReference type="ARBA" id="ARBA00023054"/>
    </source>
</evidence>
<evidence type="ECO:0000256" key="5">
    <source>
        <dbReference type="ARBA" id="ARBA00022741"/>
    </source>
</evidence>
<dbReference type="GO" id="GO:0000922">
    <property type="term" value="C:spindle pole"/>
    <property type="evidence" value="ECO:0007669"/>
    <property type="project" value="UniProtKB-SubCell"/>
</dbReference>
<dbReference type="SUPFAM" id="SSF52540">
    <property type="entry name" value="P-loop containing nucleoside triphosphate hydrolases"/>
    <property type="match status" value="1"/>
</dbReference>
<keyword evidence="9" id="KW-0175">Coiled coil</keyword>
<dbReference type="InterPro" id="IPR001752">
    <property type="entry name" value="Kinesin_motor_dom"/>
</dbReference>
<keyword evidence="4 15" id="KW-0493">Microtubule</keyword>
<dbReference type="GO" id="GO:0008017">
    <property type="term" value="F:microtubule binding"/>
    <property type="evidence" value="ECO:0007669"/>
    <property type="project" value="InterPro"/>
</dbReference>
<keyword evidence="7" id="KW-0159">Chromosome partition</keyword>
<dbReference type="Pfam" id="PF22923">
    <property type="entry name" value="KIF2A-like_1st"/>
    <property type="match status" value="1"/>
</dbReference>
<evidence type="ECO:0000313" key="18">
    <source>
        <dbReference type="EMBL" id="KAK9497333.1"/>
    </source>
</evidence>
<gene>
    <name evidence="18" type="ORF">O3M35_004672</name>
</gene>
<feature type="region of interest" description="Disordered" evidence="16">
    <location>
        <begin position="81"/>
        <end position="196"/>
    </location>
</feature>
<dbReference type="GO" id="GO:0007059">
    <property type="term" value="P:chromosome segregation"/>
    <property type="evidence" value="ECO:0007669"/>
    <property type="project" value="UniProtKB-KW"/>
</dbReference>
<keyword evidence="11" id="KW-0206">Cytoskeleton</keyword>
<reference evidence="18 19" key="1">
    <citation type="submission" date="2022-12" db="EMBL/GenBank/DDBJ databases">
        <title>Chromosome-level genome assembly of true bugs.</title>
        <authorList>
            <person name="Ma L."/>
            <person name="Li H."/>
        </authorList>
    </citation>
    <scope>NUCLEOTIDE SEQUENCE [LARGE SCALE GENOMIC DNA]</scope>
    <source>
        <strain evidence="18">Lab_2022b</strain>
    </source>
</reference>
<proteinExistence type="inferred from homology"/>